<dbReference type="GO" id="GO:0009360">
    <property type="term" value="C:DNA polymerase III complex"/>
    <property type="evidence" value="ECO:0007669"/>
    <property type="project" value="InterPro"/>
</dbReference>
<dbReference type="EMBL" id="CAADFI010000036">
    <property type="protein sequence ID" value="VFJ92922.1"/>
    <property type="molecule type" value="Genomic_DNA"/>
</dbReference>
<evidence type="ECO:0000256" key="6">
    <source>
        <dbReference type="ARBA" id="ARBA00022932"/>
    </source>
</evidence>
<keyword evidence="5" id="KW-0235">DNA replication</keyword>
<dbReference type="InterPro" id="IPR015199">
    <property type="entry name" value="DNA_pol_III_delta_C"/>
</dbReference>
<evidence type="ECO:0000256" key="4">
    <source>
        <dbReference type="ARBA" id="ARBA00022695"/>
    </source>
</evidence>
<dbReference type="InterPro" id="IPR050238">
    <property type="entry name" value="DNA_Rep/Repair_Clamp_Loader"/>
</dbReference>
<dbReference type="GO" id="GO:0008408">
    <property type="term" value="F:3'-5' exonuclease activity"/>
    <property type="evidence" value="ECO:0007669"/>
    <property type="project" value="InterPro"/>
</dbReference>
<evidence type="ECO:0000256" key="2">
    <source>
        <dbReference type="ARBA" id="ARBA00014363"/>
    </source>
</evidence>
<gene>
    <name evidence="9" type="ORF">BECKH772A_GA0070896_100342</name>
    <name evidence="10" type="ORF">BECKH772B_GA0070898_100362</name>
    <name evidence="11" type="ORF">BECKH772C_GA0070978_100332</name>
</gene>
<evidence type="ECO:0000256" key="5">
    <source>
        <dbReference type="ARBA" id="ARBA00022705"/>
    </source>
</evidence>
<evidence type="ECO:0000256" key="3">
    <source>
        <dbReference type="ARBA" id="ARBA00022679"/>
    </source>
</evidence>
<dbReference type="Pfam" id="PF13177">
    <property type="entry name" value="DNA_pol3_delta2"/>
    <property type="match status" value="1"/>
</dbReference>
<keyword evidence="6" id="KW-0239">DNA-directed DNA polymerase</keyword>
<dbReference type="GO" id="GO:0003677">
    <property type="term" value="F:DNA binding"/>
    <property type="evidence" value="ECO:0007669"/>
    <property type="project" value="InterPro"/>
</dbReference>
<keyword evidence="4" id="KW-0548">Nucleotidyltransferase</keyword>
<dbReference type="AlphaFoldDB" id="A0A450UK39"/>
<reference evidence="10" key="1">
    <citation type="submission" date="2019-02" db="EMBL/GenBank/DDBJ databases">
        <authorList>
            <person name="Gruber-Vodicka R. H."/>
            <person name="Seah K. B. B."/>
        </authorList>
    </citation>
    <scope>NUCLEOTIDE SEQUENCE</scope>
    <source>
        <strain evidence="11">BECK_SA2B12</strain>
        <strain evidence="9">BECK_SA2B15</strain>
        <strain evidence="10">BECK_SA2B20</strain>
    </source>
</reference>
<evidence type="ECO:0000259" key="8">
    <source>
        <dbReference type="Pfam" id="PF09115"/>
    </source>
</evidence>
<feature type="domain" description="DNA polymerase III delta subunit C-terminal" evidence="8">
    <location>
        <begin position="210"/>
        <end position="318"/>
    </location>
</feature>
<evidence type="ECO:0000256" key="7">
    <source>
        <dbReference type="ARBA" id="ARBA00049244"/>
    </source>
</evidence>
<dbReference type="GO" id="GO:0006261">
    <property type="term" value="P:DNA-templated DNA replication"/>
    <property type="evidence" value="ECO:0007669"/>
    <property type="project" value="TreeGrafter"/>
</dbReference>
<dbReference type="Pfam" id="PF09115">
    <property type="entry name" value="DNApol3-delta_C"/>
    <property type="match status" value="1"/>
</dbReference>
<evidence type="ECO:0000313" key="10">
    <source>
        <dbReference type="EMBL" id="VFJ92922.1"/>
    </source>
</evidence>
<comment type="catalytic activity">
    <reaction evidence="7">
        <text>DNA(n) + a 2'-deoxyribonucleoside 5'-triphosphate = DNA(n+1) + diphosphate</text>
        <dbReference type="Rhea" id="RHEA:22508"/>
        <dbReference type="Rhea" id="RHEA-COMP:17339"/>
        <dbReference type="Rhea" id="RHEA-COMP:17340"/>
        <dbReference type="ChEBI" id="CHEBI:33019"/>
        <dbReference type="ChEBI" id="CHEBI:61560"/>
        <dbReference type="ChEBI" id="CHEBI:173112"/>
        <dbReference type="EC" id="2.7.7.7"/>
    </reaction>
</comment>
<protein>
    <recommendedName>
        <fullName evidence="2">DNA polymerase III subunit delta'</fullName>
        <ecNumber evidence="1">2.7.7.7</ecNumber>
    </recommendedName>
</protein>
<keyword evidence="3" id="KW-0808">Transferase</keyword>
<dbReference type="PANTHER" id="PTHR11669:SF8">
    <property type="entry name" value="DNA POLYMERASE III SUBUNIT DELTA"/>
    <property type="match status" value="1"/>
</dbReference>
<dbReference type="InterPro" id="IPR027417">
    <property type="entry name" value="P-loop_NTPase"/>
</dbReference>
<dbReference type="NCBIfam" id="TIGR00678">
    <property type="entry name" value="holB"/>
    <property type="match status" value="1"/>
</dbReference>
<sequence>MPEALMPWHHRLWEQCLRMRQTDRFHHAFLLRGPEGCGKRAFARRWANVLVCQEETPAARPCGRCRGCTLFGAGTHPDVRTIARPPDKKSIGIDRIRGLIDYVWLSRHMADRKVVLLPGAEEMTLPAANTLLKTLEEPPGSVVFLLISPASHRLPVTIRSRCQRLDFPVPLARDVLPWLTEQLPPGADAAALLTAAGGAPLEAMRYWEENTLQERTKVDGELTALLTGSMDPLAVAERWKALGCAAVVPWSSRYLADLIRLRFTASPRAHSNERADLARRLDPAQGYRLFDRCLAMQRLWAEAPNLNEALMLEGLAMDFAAAAGVGETRD</sequence>
<organism evidence="10">
    <name type="scientific">Candidatus Kentrum eta</name>
    <dbReference type="NCBI Taxonomy" id="2126337"/>
    <lineage>
        <taxon>Bacteria</taxon>
        <taxon>Pseudomonadati</taxon>
        <taxon>Pseudomonadota</taxon>
        <taxon>Gammaproteobacteria</taxon>
        <taxon>Candidatus Kentrum</taxon>
    </lineage>
</organism>
<dbReference type="EMBL" id="CAADFG010000034">
    <property type="protein sequence ID" value="VFJ91723.1"/>
    <property type="molecule type" value="Genomic_DNA"/>
</dbReference>
<evidence type="ECO:0000313" key="9">
    <source>
        <dbReference type="EMBL" id="VFJ91723.1"/>
    </source>
</evidence>
<accession>A0A450UK39</accession>
<dbReference type="EMBL" id="CAADFJ010000033">
    <property type="protein sequence ID" value="VFJ99534.1"/>
    <property type="molecule type" value="Genomic_DNA"/>
</dbReference>
<dbReference type="GO" id="GO:0003887">
    <property type="term" value="F:DNA-directed DNA polymerase activity"/>
    <property type="evidence" value="ECO:0007669"/>
    <property type="project" value="UniProtKB-KW"/>
</dbReference>
<evidence type="ECO:0000256" key="1">
    <source>
        <dbReference type="ARBA" id="ARBA00012417"/>
    </source>
</evidence>
<dbReference type="Gene3D" id="3.40.50.300">
    <property type="entry name" value="P-loop containing nucleotide triphosphate hydrolases"/>
    <property type="match status" value="1"/>
</dbReference>
<dbReference type="InterPro" id="IPR004622">
    <property type="entry name" value="DNA_pol_HolB"/>
</dbReference>
<dbReference type="PANTHER" id="PTHR11669">
    <property type="entry name" value="REPLICATION FACTOR C / DNA POLYMERASE III GAMMA-TAU SUBUNIT"/>
    <property type="match status" value="1"/>
</dbReference>
<name>A0A450UK39_9GAMM</name>
<dbReference type="SUPFAM" id="SSF52540">
    <property type="entry name" value="P-loop containing nucleoside triphosphate hydrolases"/>
    <property type="match status" value="1"/>
</dbReference>
<evidence type="ECO:0000313" key="11">
    <source>
        <dbReference type="EMBL" id="VFJ99534.1"/>
    </source>
</evidence>
<proteinExistence type="predicted"/>
<dbReference type="EC" id="2.7.7.7" evidence="1"/>